<evidence type="ECO:0000313" key="9">
    <source>
        <dbReference type="EMBL" id="RTI17268.1"/>
    </source>
</evidence>
<keyword evidence="7" id="KW-0862">Zinc</keyword>
<proteinExistence type="inferred from homology"/>
<keyword evidence="1 7" id="KW-0678">Repressor</keyword>
<evidence type="ECO:0000259" key="8">
    <source>
        <dbReference type="PROSITE" id="PS51161"/>
    </source>
</evidence>
<evidence type="ECO:0000256" key="1">
    <source>
        <dbReference type="ARBA" id="ARBA00022491"/>
    </source>
</evidence>
<dbReference type="GO" id="GO:0005524">
    <property type="term" value="F:ATP binding"/>
    <property type="evidence" value="ECO:0007669"/>
    <property type="project" value="UniProtKB-UniRule"/>
</dbReference>
<keyword evidence="3 7" id="KW-0067">ATP-binding</keyword>
<evidence type="ECO:0000256" key="3">
    <source>
        <dbReference type="ARBA" id="ARBA00022840"/>
    </source>
</evidence>
<evidence type="ECO:0000256" key="7">
    <source>
        <dbReference type="HAMAP-Rule" id="MF_00440"/>
    </source>
</evidence>
<sequence length="153" mass="17685">MKCPYCGHPDTRVVDSRPSDEGAAIRRRRECPACGRRFTTYERTQLEPLMVVKRDGRREPFNADKLLRGLLLACEKRPVDPEVLRRFAYTFEDQVTGPEISSEEIGLKAMAFLRDLDHVAYIRFASVYREFDSVERFIEEIQRLGGVDKKEGA</sequence>
<accession>A0A430V3G9</accession>
<keyword evidence="7" id="KW-0863">Zinc-finger</keyword>
<dbReference type="InterPro" id="IPR055173">
    <property type="entry name" value="NrdR-like_N"/>
</dbReference>
<dbReference type="GO" id="GO:0045892">
    <property type="term" value="P:negative regulation of DNA-templated transcription"/>
    <property type="evidence" value="ECO:0007669"/>
    <property type="project" value="UniProtKB-UniRule"/>
</dbReference>
<keyword evidence="6 7" id="KW-0804">Transcription</keyword>
<keyword evidence="7" id="KW-0479">Metal-binding</keyword>
<comment type="function">
    <text evidence="7">Negatively regulates transcription of bacterial ribonucleotide reductase nrd genes and operons by binding to NrdR-boxes.</text>
</comment>
<comment type="similarity">
    <text evidence="7">Belongs to the NrdR family.</text>
</comment>
<evidence type="ECO:0000256" key="5">
    <source>
        <dbReference type="ARBA" id="ARBA00023125"/>
    </source>
</evidence>
<dbReference type="Pfam" id="PF22811">
    <property type="entry name" value="Zn_ribbon_NrdR"/>
    <property type="match status" value="1"/>
</dbReference>
<organism evidence="9 10">
    <name type="scientific">Thermus scotoductus</name>
    <dbReference type="NCBI Taxonomy" id="37636"/>
    <lineage>
        <taxon>Bacteria</taxon>
        <taxon>Thermotogati</taxon>
        <taxon>Deinococcota</taxon>
        <taxon>Deinococci</taxon>
        <taxon>Thermales</taxon>
        <taxon>Thermaceae</taxon>
        <taxon>Thermus</taxon>
    </lineage>
</organism>
<comment type="caution">
    <text evidence="9">The sequence shown here is derived from an EMBL/GenBank/DDBJ whole genome shotgun (WGS) entry which is preliminary data.</text>
</comment>
<dbReference type="GO" id="GO:0008270">
    <property type="term" value="F:zinc ion binding"/>
    <property type="evidence" value="ECO:0007669"/>
    <property type="project" value="UniProtKB-UniRule"/>
</dbReference>
<reference evidence="9 10" key="1">
    <citation type="journal article" date="2019" name="Extremophiles">
        <title>Biogeography of thermophiles and predominance of Thermus scotoductus in domestic water heaters.</title>
        <authorList>
            <person name="Wilpiszeski R.L."/>
            <person name="Zhang Z."/>
            <person name="House C.H."/>
        </authorList>
    </citation>
    <scope>NUCLEOTIDE SEQUENCE [LARGE SCALE GENOMIC DNA]</scope>
    <source>
        <strain evidence="9 10">10_S10</strain>
    </source>
</reference>
<gene>
    <name evidence="7" type="primary">nrdR</name>
    <name evidence="9" type="ORF">CSW23_06250</name>
</gene>
<keyword evidence="2 7" id="KW-0547">Nucleotide-binding</keyword>
<dbReference type="EMBL" id="PEMN01000171">
    <property type="protein sequence ID" value="RTI17268.1"/>
    <property type="molecule type" value="Genomic_DNA"/>
</dbReference>
<evidence type="ECO:0000256" key="6">
    <source>
        <dbReference type="ARBA" id="ARBA00023163"/>
    </source>
</evidence>
<dbReference type="RefSeq" id="WP_126206648.1">
    <property type="nucleotide sequence ID" value="NZ_PEMF01000189.1"/>
</dbReference>
<feature type="zinc finger region" evidence="7">
    <location>
        <begin position="3"/>
        <end position="34"/>
    </location>
</feature>
<dbReference type="GO" id="GO:0003677">
    <property type="term" value="F:DNA binding"/>
    <property type="evidence" value="ECO:0007669"/>
    <property type="project" value="UniProtKB-KW"/>
</dbReference>
<dbReference type="PANTHER" id="PTHR30455">
    <property type="entry name" value="TRANSCRIPTIONAL REPRESSOR NRDR"/>
    <property type="match status" value="1"/>
</dbReference>
<dbReference type="Pfam" id="PF03477">
    <property type="entry name" value="ATP-cone"/>
    <property type="match status" value="1"/>
</dbReference>
<dbReference type="PROSITE" id="PS51161">
    <property type="entry name" value="ATP_CONE"/>
    <property type="match status" value="1"/>
</dbReference>
<keyword evidence="4 7" id="KW-0805">Transcription regulation</keyword>
<evidence type="ECO:0000256" key="2">
    <source>
        <dbReference type="ARBA" id="ARBA00022741"/>
    </source>
</evidence>
<dbReference type="Proteomes" id="UP000288073">
    <property type="component" value="Unassembled WGS sequence"/>
</dbReference>
<dbReference type="InterPro" id="IPR005144">
    <property type="entry name" value="ATP-cone_dom"/>
</dbReference>
<dbReference type="PANTHER" id="PTHR30455:SF2">
    <property type="entry name" value="TRANSCRIPTIONAL REPRESSOR NRDR"/>
    <property type="match status" value="1"/>
</dbReference>
<protein>
    <recommendedName>
        <fullName evidence="7">Transcriptional repressor NrdR</fullName>
    </recommendedName>
</protein>
<comment type="cofactor">
    <cofactor evidence="7">
        <name>Zn(2+)</name>
        <dbReference type="ChEBI" id="CHEBI:29105"/>
    </cofactor>
    <text evidence="7">Binds 1 zinc ion.</text>
</comment>
<dbReference type="HAMAP" id="MF_00440">
    <property type="entry name" value="NrdR"/>
    <property type="match status" value="1"/>
</dbReference>
<dbReference type="InterPro" id="IPR003796">
    <property type="entry name" value="RNR_NrdR-like"/>
</dbReference>
<dbReference type="AlphaFoldDB" id="A0A430V3G9"/>
<keyword evidence="5 7" id="KW-0238">DNA-binding</keyword>
<evidence type="ECO:0000256" key="4">
    <source>
        <dbReference type="ARBA" id="ARBA00023015"/>
    </source>
</evidence>
<feature type="domain" description="ATP-cone" evidence="8">
    <location>
        <begin position="49"/>
        <end position="136"/>
    </location>
</feature>
<name>A0A430V3G9_THESC</name>
<evidence type="ECO:0000313" key="10">
    <source>
        <dbReference type="Proteomes" id="UP000288073"/>
    </source>
</evidence>
<dbReference type="NCBIfam" id="TIGR00244">
    <property type="entry name" value="transcriptional regulator NrdR"/>
    <property type="match status" value="1"/>
</dbReference>